<feature type="compositionally biased region" description="Low complexity" evidence="1">
    <location>
        <begin position="507"/>
        <end position="517"/>
    </location>
</feature>
<protein>
    <submittedName>
        <fullName evidence="3">Hydantoinase B/oxoprolinase family protein</fullName>
    </submittedName>
</protein>
<feature type="domain" description="Hydantoinase B/oxoprolinase" evidence="2">
    <location>
        <begin position="1"/>
        <end position="508"/>
    </location>
</feature>
<dbReference type="InterPro" id="IPR003692">
    <property type="entry name" value="Hydantoinase_B"/>
</dbReference>
<dbReference type="Pfam" id="PF02538">
    <property type="entry name" value="Hydantoinase_B"/>
    <property type="match status" value="1"/>
</dbReference>
<dbReference type="GO" id="GO:0006749">
    <property type="term" value="P:glutathione metabolic process"/>
    <property type="evidence" value="ECO:0007669"/>
    <property type="project" value="TreeGrafter"/>
</dbReference>
<dbReference type="Proteomes" id="UP001057580">
    <property type="component" value="Chromosome"/>
</dbReference>
<name>A0A9E7R7V4_9EURY</name>
<dbReference type="PANTHER" id="PTHR11365:SF23">
    <property type="entry name" value="HYPOTHETICAL 5-OXOPROLINASE (EUROFUNG)-RELATED"/>
    <property type="match status" value="1"/>
</dbReference>
<evidence type="ECO:0000256" key="1">
    <source>
        <dbReference type="SAM" id="MobiDB-lite"/>
    </source>
</evidence>
<dbReference type="EMBL" id="CP104003">
    <property type="protein sequence ID" value="UWM56848.1"/>
    <property type="molecule type" value="Genomic_DNA"/>
</dbReference>
<dbReference type="GO" id="GO:0017168">
    <property type="term" value="F:5-oxoprolinase (ATP-hydrolyzing) activity"/>
    <property type="evidence" value="ECO:0007669"/>
    <property type="project" value="TreeGrafter"/>
</dbReference>
<dbReference type="KEGG" id="ssai:N0B31_05890"/>
<organism evidence="3 4">
    <name type="scientific">Salinirubellus salinus</name>
    <dbReference type="NCBI Taxonomy" id="1364945"/>
    <lineage>
        <taxon>Archaea</taxon>
        <taxon>Methanobacteriati</taxon>
        <taxon>Methanobacteriota</taxon>
        <taxon>Stenosarchaea group</taxon>
        <taxon>Halobacteria</taxon>
        <taxon>Halobacteriales</taxon>
        <taxon>Natronomonadaceae</taxon>
        <taxon>Salinirubellus</taxon>
    </lineage>
</organism>
<gene>
    <name evidence="3" type="ORF">N0B31_05890</name>
</gene>
<dbReference type="InterPro" id="IPR045079">
    <property type="entry name" value="Oxoprolinase-like"/>
</dbReference>
<dbReference type="PANTHER" id="PTHR11365">
    <property type="entry name" value="5-OXOPROLINASE RELATED"/>
    <property type="match status" value="1"/>
</dbReference>
<feature type="compositionally biased region" description="Basic and acidic residues" evidence="1">
    <location>
        <begin position="518"/>
        <end position="534"/>
    </location>
</feature>
<feature type="region of interest" description="Disordered" evidence="1">
    <location>
        <begin position="450"/>
        <end position="547"/>
    </location>
</feature>
<feature type="compositionally biased region" description="Acidic residues" evidence="1">
    <location>
        <begin position="537"/>
        <end position="547"/>
    </location>
</feature>
<evidence type="ECO:0000259" key="2">
    <source>
        <dbReference type="Pfam" id="PF02538"/>
    </source>
</evidence>
<dbReference type="GO" id="GO:0005829">
    <property type="term" value="C:cytosol"/>
    <property type="evidence" value="ECO:0007669"/>
    <property type="project" value="TreeGrafter"/>
</dbReference>
<accession>A0A9E7R7V4</accession>
<proteinExistence type="predicted"/>
<evidence type="ECO:0000313" key="3">
    <source>
        <dbReference type="EMBL" id="UWM56848.1"/>
    </source>
</evidence>
<sequence>MNATLVRTAYSPNVKERRDCSCALFDAAGRMVAQAENIPVHLGAMPFSVTAALERFPPAALEPGDAVLLNDPFAGGAHLPDLTLVTPVFADSDDPVAFVANRAHHADVGGARAGGVAADSTEIFQEGLRIPPVKLFGGGEPNEAVFDLLLANVRTPEERRGDLRAQRAANETGRRRYQSLVERHGRDHLATVLDALQDYSERRMRAALADVPDGSYRFADVLDDDGRGTEDLPVVATVTVEGEAVTVDFEGTAPQTAGPVNAVRAVTVSATYYAVRCVTDPEIPPNAGCYRPVTVQTPAGSIVDPEPPAAVVAGNLETSQRVTDAVLGAFAEADPTRAVAAGQGTMNSVTFGGTDPRTDGPFTFYETQGGGFGGRAGADGMDGVHVHMSNTLNTPVEVLETAYPLRVRRYQLREDTGGAGEFRGGLGLRRDVEVTTEAEFSLVADRHRHAPYGVRGGEPGARGGAYRLSDADESDETATQLPGKTTGALSPGEVLSIRTPGGGGYGDPAARDPAAVARDLRLEKVSGDHAREAYGYDPDDGTGEERD</sequence>
<reference evidence="3" key="1">
    <citation type="submission" date="2022-09" db="EMBL/GenBank/DDBJ databases">
        <title>Diverse halophilic archaea isolated from saline environments.</title>
        <authorList>
            <person name="Cui H.-L."/>
        </authorList>
    </citation>
    <scope>NUCLEOTIDE SEQUENCE</scope>
    <source>
        <strain evidence="3">ZS-35-S2</strain>
    </source>
</reference>
<keyword evidence="4" id="KW-1185">Reference proteome</keyword>
<evidence type="ECO:0000313" key="4">
    <source>
        <dbReference type="Proteomes" id="UP001057580"/>
    </source>
</evidence>
<feature type="compositionally biased region" description="Gly residues" evidence="1">
    <location>
        <begin position="454"/>
        <end position="463"/>
    </location>
</feature>
<dbReference type="AlphaFoldDB" id="A0A9E7R7V4"/>